<dbReference type="InterPro" id="IPR031107">
    <property type="entry name" value="Small_HSP"/>
</dbReference>
<comment type="similarity">
    <text evidence="2 3">Belongs to the small heat shock protein (HSP20) family.</text>
</comment>
<reference evidence="6 7" key="1">
    <citation type="submission" date="2024-11" db="EMBL/GenBank/DDBJ databases">
        <title>A near-complete genome assembly of Cinchona calisaya.</title>
        <authorList>
            <person name="Lian D.C."/>
            <person name="Zhao X.W."/>
            <person name="Wei L."/>
        </authorList>
    </citation>
    <scope>NUCLEOTIDE SEQUENCE [LARGE SCALE GENOMIC DNA]</scope>
    <source>
        <tissue evidence="6">Nenye</tissue>
    </source>
</reference>
<organism evidence="6 7">
    <name type="scientific">Cinchona calisaya</name>
    <dbReference type="NCBI Taxonomy" id="153742"/>
    <lineage>
        <taxon>Eukaryota</taxon>
        <taxon>Viridiplantae</taxon>
        <taxon>Streptophyta</taxon>
        <taxon>Embryophyta</taxon>
        <taxon>Tracheophyta</taxon>
        <taxon>Spermatophyta</taxon>
        <taxon>Magnoliopsida</taxon>
        <taxon>eudicotyledons</taxon>
        <taxon>Gunneridae</taxon>
        <taxon>Pentapetalae</taxon>
        <taxon>asterids</taxon>
        <taxon>lamiids</taxon>
        <taxon>Gentianales</taxon>
        <taxon>Rubiaceae</taxon>
        <taxon>Cinchonoideae</taxon>
        <taxon>Cinchoneae</taxon>
        <taxon>Cinchona</taxon>
    </lineage>
</organism>
<accession>A0ABD3B4L6</accession>
<keyword evidence="4" id="KW-0732">Signal</keyword>
<gene>
    <name evidence="6" type="ORF">ACH5RR_001829</name>
</gene>
<protein>
    <recommendedName>
        <fullName evidence="5">SHSP domain-containing protein</fullName>
    </recommendedName>
</protein>
<feature type="chain" id="PRO_5044799385" description="SHSP domain-containing protein" evidence="4">
    <location>
        <begin position="24"/>
        <end position="200"/>
    </location>
</feature>
<comment type="caution">
    <text evidence="6">The sequence shown here is derived from an EMBL/GenBank/DDBJ whole genome shotgun (WGS) entry which is preliminary data.</text>
</comment>
<evidence type="ECO:0000256" key="3">
    <source>
        <dbReference type="RuleBase" id="RU003616"/>
    </source>
</evidence>
<evidence type="ECO:0000256" key="2">
    <source>
        <dbReference type="PROSITE-ProRule" id="PRU00285"/>
    </source>
</evidence>
<keyword evidence="1" id="KW-0346">Stress response</keyword>
<name>A0ABD3B4L6_9GENT</name>
<evidence type="ECO:0000259" key="5">
    <source>
        <dbReference type="PROSITE" id="PS01031"/>
    </source>
</evidence>
<sequence>MDETKFVLMSFFVLFLLPMQAPALMPYSPPRSFWDIMTMFPQEDPFRILEQSPLTLPKSASGSGGVESLALLAHADWKETAKEHVITLDIPGIKKDEIKIEVEDNRVLKVSGERKIEEEEKGDKWHRAERTVGKFWRQFRLPANADLDNVNASLENGVLKIVVPKLDEVKKQQTKVISIADEAAGANSGVDVKPKNDELK</sequence>
<evidence type="ECO:0000313" key="6">
    <source>
        <dbReference type="EMBL" id="KAL3538463.1"/>
    </source>
</evidence>
<dbReference type="InterPro" id="IPR002068">
    <property type="entry name" value="A-crystallin/Hsp20_dom"/>
</dbReference>
<evidence type="ECO:0000256" key="4">
    <source>
        <dbReference type="SAM" id="SignalP"/>
    </source>
</evidence>
<dbReference type="PANTHER" id="PTHR11527">
    <property type="entry name" value="HEAT-SHOCK PROTEIN 20 FAMILY MEMBER"/>
    <property type="match status" value="1"/>
</dbReference>
<feature type="signal peptide" evidence="4">
    <location>
        <begin position="1"/>
        <end position="23"/>
    </location>
</feature>
<dbReference type="CDD" id="cd06472">
    <property type="entry name" value="ACD_ScHsp26_like"/>
    <property type="match status" value="1"/>
</dbReference>
<dbReference type="InterPro" id="IPR008978">
    <property type="entry name" value="HSP20-like_chaperone"/>
</dbReference>
<dbReference type="PROSITE" id="PS01031">
    <property type="entry name" value="SHSP"/>
    <property type="match status" value="1"/>
</dbReference>
<proteinExistence type="inferred from homology"/>
<feature type="domain" description="SHSP" evidence="5">
    <location>
        <begin position="66"/>
        <end position="180"/>
    </location>
</feature>
<dbReference type="SUPFAM" id="SSF49764">
    <property type="entry name" value="HSP20-like chaperones"/>
    <property type="match status" value="1"/>
</dbReference>
<dbReference type="EMBL" id="JBJUIK010000001">
    <property type="protein sequence ID" value="KAL3538463.1"/>
    <property type="molecule type" value="Genomic_DNA"/>
</dbReference>
<dbReference type="AlphaFoldDB" id="A0ABD3B4L6"/>
<keyword evidence="7" id="KW-1185">Reference proteome</keyword>
<dbReference type="Proteomes" id="UP001630127">
    <property type="component" value="Unassembled WGS sequence"/>
</dbReference>
<evidence type="ECO:0000313" key="7">
    <source>
        <dbReference type="Proteomes" id="UP001630127"/>
    </source>
</evidence>
<dbReference type="Pfam" id="PF00011">
    <property type="entry name" value="HSP20"/>
    <property type="match status" value="1"/>
</dbReference>
<dbReference type="Gene3D" id="2.60.40.790">
    <property type="match status" value="1"/>
</dbReference>
<evidence type="ECO:0000256" key="1">
    <source>
        <dbReference type="ARBA" id="ARBA00023016"/>
    </source>
</evidence>